<dbReference type="AlphaFoldDB" id="S5ZC52"/>
<gene>
    <name evidence="2" type="ORF">M493_07350</name>
</gene>
<dbReference type="HOGENOM" id="CLU_2633014_0_0_9"/>
<organism evidence="2 3">
    <name type="scientific">Geobacillus genomosp. 3</name>
    <dbReference type="NCBI Taxonomy" id="1921421"/>
    <lineage>
        <taxon>Bacteria</taxon>
        <taxon>Bacillati</taxon>
        <taxon>Bacillota</taxon>
        <taxon>Bacilli</taxon>
        <taxon>Bacillales</taxon>
        <taxon>Anoxybacillaceae</taxon>
        <taxon>Geobacillus</taxon>
    </lineage>
</organism>
<sequence length="77" mass="8496">MRTPTTQESHGFSRVECQNPAPKATAAAFQWNKPLSGVFRTNLNEEPLASLTVDEHGTFAVEVKPNEVQTVLVVDKE</sequence>
<dbReference type="EMBL" id="CP006254">
    <property type="protein sequence ID" value="AGT31755.2"/>
    <property type="molecule type" value="Genomic_DNA"/>
</dbReference>
<proteinExistence type="predicted"/>
<dbReference type="KEGG" id="gjf:M493_07350"/>
<evidence type="ECO:0000259" key="1">
    <source>
        <dbReference type="Pfam" id="PF17677"/>
    </source>
</evidence>
<evidence type="ECO:0000313" key="2">
    <source>
        <dbReference type="EMBL" id="AGT31755.2"/>
    </source>
</evidence>
<accession>S5ZC52</accession>
<keyword evidence="3" id="KW-1185">Reference proteome</keyword>
<protein>
    <recommendedName>
        <fullName evidence="1">Glycosyl hydrolases family 38 C-terminal domain-containing protein</fullName>
    </recommendedName>
</protein>
<feature type="domain" description="Glycosyl hydrolases family 38 C-terminal" evidence="1">
    <location>
        <begin position="23"/>
        <end position="71"/>
    </location>
</feature>
<dbReference type="Pfam" id="PF17677">
    <property type="entry name" value="Glyco_hydro38C2"/>
    <property type="match status" value="1"/>
</dbReference>
<dbReference type="Proteomes" id="UP000015500">
    <property type="component" value="Chromosome"/>
</dbReference>
<reference evidence="2 3" key="1">
    <citation type="journal article" date="2014" name="Genome Announc.">
        <title>Complete Genome Sequence of the Thermophilic Polychlorinated Biphenyl Degrader Geobacillus sp. Strain JF8 (NBRC 109937).</title>
        <authorList>
            <person name="Shintani M."/>
            <person name="Ohtsubo Y."/>
            <person name="Fukuda K."/>
            <person name="Hosoyama A."/>
            <person name="Ohji S."/>
            <person name="Yamazoe A."/>
            <person name="Fujita N."/>
            <person name="Nagata Y."/>
            <person name="Tsuda M."/>
            <person name="Hatta T."/>
            <person name="Kimbara K."/>
        </authorList>
    </citation>
    <scope>NUCLEOTIDE SEQUENCE [LARGE SCALE GENOMIC DNA]</scope>
    <source>
        <strain evidence="2 3">JF8</strain>
    </source>
</reference>
<dbReference type="STRING" id="1921421.M493_07350"/>
<evidence type="ECO:0000313" key="3">
    <source>
        <dbReference type="Proteomes" id="UP000015500"/>
    </source>
</evidence>
<dbReference type="InterPro" id="IPR041147">
    <property type="entry name" value="GH38_C"/>
</dbReference>
<name>S5ZC52_GEOG3</name>